<comment type="pathway">
    <text evidence="1">Bacterial outer membrane biogenesis; LPS O-antigen biosynthesis.</text>
</comment>
<reference evidence="4 7" key="2">
    <citation type="submission" date="2021-02" db="EMBL/GenBank/DDBJ databases">
        <title>Complete Genome Sequence of Cupriavidus oxalaticus Strain Ox1, a Soil Oxalate-Degrading Species.</title>
        <authorList>
            <person name="Palmieri F."/>
            <person name="Udriet P."/>
            <person name="Deuasquier M."/>
            <person name="Beaudoing E."/>
            <person name="Johnson S.L."/>
            <person name="Davenport K.W."/>
            <person name="Chain P.S."/>
            <person name="Bindschedler S."/>
            <person name="Junier P."/>
        </authorList>
    </citation>
    <scope>NUCLEOTIDE SEQUENCE [LARGE SCALE GENOMIC DNA]</scope>
    <source>
        <strain evidence="4 7">Ox1</strain>
    </source>
</reference>
<dbReference type="GeneID" id="303493037"/>
<dbReference type="PRINTS" id="PR01713">
    <property type="entry name" value="NUCEPIMERASE"/>
</dbReference>
<evidence type="ECO:0000313" key="5">
    <source>
        <dbReference type="EMBL" id="SPC14284.1"/>
    </source>
</evidence>
<dbReference type="Gene3D" id="3.40.50.720">
    <property type="entry name" value="NAD(P)-binding Rossmann-like Domain"/>
    <property type="match status" value="1"/>
</dbReference>
<protein>
    <submittedName>
        <fullName evidence="4">NAD-dependent epimerase/dehydratase family protein</fullName>
    </submittedName>
</protein>
<evidence type="ECO:0000313" key="4">
    <source>
        <dbReference type="EMBL" id="QRQ93529.1"/>
    </source>
</evidence>
<comment type="similarity">
    <text evidence="2">Belongs to the NAD(P)-dependent epimerase/dehydratase family.</text>
</comment>
<proteinExistence type="inferred from homology"/>
<dbReference type="Proteomes" id="UP000256862">
    <property type="component" value="Chromosome CO2235"/>
</dbReference>
<organism evidence="5 6">
    <name type="scientific">Cupriavidus oxalaticus</name>
    <dbReference type="NCBI Taxonomy" id="96344"/>
    <lineage>
        <taxon>Bacteria</taxon>
        <taxon>Pseudomonadati</taxon>
        <taxon>Pseudomonadota</taxon>
        <taxon>Betaproteobacteria</taxon>
        <taxon>Burkholderiales</taxon>
        <taxon>Burkholderiaceae</taxon>
        <taxon>Cupriavidus</taxon>
    </lineage>
</organism>
<dbReference type="InterPro" id="IPR001509">
    <property type="entry name" value="Epimerase_deHydtase"/>
</dbReference>
<reference evidence="5 6" key="1">
    <citation type="submission" date="2018-01" db="EMBL/GenBank/DDBJ databases">
        <authorList>
            <person name="Clerissi C."/>
        </authorList>
    </citation>
    <scope>NUCLEOTIDE SEQUENCE [LARGE SCALE GENOMIC DNA]</scope>
    <source>
        <strain evidence="5">Cupriavidus oxalaticus LMG 2235</strain>
    </source>
</reference>
<feature type="domain" description="NAD-dependent epimerase/dehydratase" evidence="3">
    <location>
        <begin position="4"/>
        <end position="237"/>
    </location>
</feature>
<dbReference type="Pfam" id="PF01370">
    <property type="entry name" value="Epimerase"/>
    <property type="match status" value="1"/>
</dbReference>
<dbReference type="Proteomes" id="UP000623307">
    <property type="component" value="Chromosome 2"/>
</dbReference>
<dbReference type="SUPFAM" id="SSF51735">
    <property type="entry name" value="NAD(P)-binding Rossmann-fold domains"/>
    <property type="match status" value="1"/>
</dbReference>
<dbReference type="OrthoDB" id="9769113at2"/>
<dbReference type="AlphaFoldDB" id="A0A976BCR0"/>
<dbReference type="EMBL" id="OGUS01000121">
    <property type="protein sequence ID" value="SPC14284.1"/>
    <property type="molecule type" value="Genomic_DNA"/>
</dbReference>
<accession>A0A976BCR0</accession>
<keyword evidence="7" id="KW-1185">Reference proteome</keyword>
<dbReference type="EMBL" id="CP069812">
    <property type="protein sequence ID" value="QRQ93529.1"/>
    <property type="molecule type" value="Genomic_DNA"/>
</dbReference>
<dbReference type="InterPro" id="IPR036291">
    <property type="entry name" value="NAD(P)-bd_dom_sf"/>
</dbReference>
<evidence type="ECO:0000259" key="3">
    <source>
        <dbReference type="Pfam" id="PF01370"/>
    </source>
</evidence>
<evidence type="ECO:0000256" key="2">
    <source>
        <dbReference type="ARBA" id="ARBA00007637"/>
    </source>
</evidence>
<gene>
    <name evidence="5" type="ORF">CO2235_200140</name>
    <name evidence="4" type="ORF">JTE92_26050</name>
</gene>
<dbReference type="RefSeq" id="WP_084254683.1">
    <property type="nucleotide sequence ID" value="NZ_CP069810.1"/>
</dbReference>
<sequence>MTKVLLIGGGGFIGARLALRCKSAGFSVRVADIQVPSGEQVLADGIEYVVGDFNDNADLDRMLDGVDIVVHLVHRAMLLGLNSSMLPEIERNVEPAIRLFDRCLDHPRARLLFVSSGGTVYGDPDEKSPIAEQAALRPISVYGTSKSMIEKVLGLYVAQRGLQAMVVRPGNAYGPGQLPFKGQGLIPTVMASALQGKPVTIYGDGTAVRDYVHVDDIAQGIVAAIQCGSNGEAYNIGTGRGVSINALVNDFIRPVMSAQGLDIELRYVESRGVDVGYNVLDTTKLSRECGFVAQMRLEDGIADTWSWIQKNYAGVE</sequence>
<evidence type="ECO:0000256" key="1">
    <source>
        <dbReference type="ARBA" id="ARBA00005125"/>
    </source>
</evidence>
<name>A0A976BCR0_9BURK</name>
<dbReference type="PANTHER" id="PTHR43000">
    <property type="entry name" value="DTDP-D-GLUCOSE 4,6-DEHYDRATASE-RELATED"/>
    <property type="match status" value="1"/>
</dbReference>
<evidence type="ECO:0000313" key="7">
    <source>
        <dbReference type="Proteomes" id="UP000623307"/>
    </source>
</evidence>
<evidence type="ECO:0000313" key="6">
    <source>
        <dbReference type="Proteomes" id="UP000256862"/>
    </source>
</evidence>